<evidence type="ECO:0000256" key="2">
    <source>
        <dbReference type="SAM" id="SignalP"/>
    </source>
</evidence>
<feature type="compositionally biased region" description="Low complexity" evidence="1">
    <location>
        <begin position="223"/>
        <end position="232"/>
    </location>
</feature>
<keyword evidence="2" id="KW-0732">Signal</keyword>
<dbReference type="OrthoDB" id="10409052at2759"/>
<evidence type="ECO:0000256" key="1">
    <source>
        <dbReference type="SAM" id="MobiDB-lite"/>
    </source>
</evidence>
<feature type="region of interest" description="Disordered" evidence="1">
    <location>
        <begin position="136"/>
        <end position="159"/>
    </location>
</feature>
<organism evidence="3 4">
    <name type="scientific">Elsinoe ampelina</name>
    <dbReference type="NCBI Taxonomy" id="302913"/>
    <lineage>
        <taxon>Eukaryota</taxon>
        <taxon>Fungi</taxon>
        <taxon>Dikarya</taxon>
        <taxon>Ascomycota</taxon>
        <taxon>Pezizomycotina</taxon>
        <taxon>Dothideomycetes</taxon>
        <taxon>Dothideomycetidae</taxon>
        <taxon>Myriangiales</taxon>
        <taxon>Elsinoaceae</taxon>
        <taxon>Elsinoe</taxon>
    </lineage>
</organism>
<feature type="compositionally biased region" description="Low complexity" evidence="1">
    <location>
        <begin position="395"/>
        <end position="418"/>
    </location>
</feature>
<feature type="compositionally biased region" description="Low complexity" evidence="1">
    <location>
        <begin position="446"/>
        <end position="496"/>
    </location>
</feature>
<proteinExistence type="predicted"/>
<evidence type="ECO:0000313" key="4">
    <source>
        <dbReference type="Proteomes" id="UP000799538"/>
    </source>
</evidence>
<keyword evidence="4" id="KW-1185">Reference proteome</keyword>
<feature type="compositionally biased region" description="Low complexity" evidence="1">
    <location>
        <begin position="276"/>
        <end position="297"/>
    </location>
</feature>
<gene>
    <name evidence="3" type="ORF">BDZ85DRAFT_42969</name>
</gene>
<reference evidence="4" key="1">
    <citation type="journal article" date="2020" name="Stud. Mycol.">
        <title>101 Dothideomycetes genomes: A test case for predicting lifestyles and emergence of pathogens.</title>
        <authorList>
            <person name="Haridas S."/>
            <person name="Albert R."/>
            <person name="Binder M."/>
            <person name="Bloem J."/>
            <person name="LaButti K."/>
            <person name="Salamov A."/>
            <person name="Andreopoulos B."/>
            <person name="Baker S."/>
            <person name="Barry K."/>
            <person name="Bills G."/>
            <person name="Bluhm B."/>
            <person name="Cannon C."/>
            <person name="Castanera R."/>
            <person name="Culley D."/>
            <person name="Daum C."/>
            <person name="Ezra D."/>
            <person name="Gonzalez J."/>
            <person name="Henrissat B."/>
            <person name="Kuo A."/>
            <person name="Liang C."/>
            <person name="Lipzen A."/>
            <person name="Lutzoni F."/>
            <person name="Magnuson J."/>
            <person name="Mondo S."/>
            <person name="Nolan M."/>
            <person name="Ohm R."/>
            <person name="Pangilinan J."/>
            <person name="Park H.-J."/>
            <person name="Ramirez L."/>
            <person name="Alfaro M."/>
            <person name="Sun H."/>
            <person name="Tritt A."/>
            <person name="Yoshinaga Y."/>
            <person name="Zwiers L.-H."/>
            <person name="Turgeon B."/>
            <person name="Goodwin S."/>
            <person name="Spatafora J."/>
            <person name="Crous P."/>
            <person name="Grigoriev I."/>
        </authorList>
    </citation>
    <scope>NUCLEOTIDE SEQUENCE [LARGE SCALE GENOMIC DNA]</scope>
    <source>
        <strain evidence="4">CECT 20119</strain>
    </source>
</reference>
<feature type="chain" id="PRO_5025693946" evidence="2">
    <location>
        <begin position="17"/>
        <end position="509"/>
    </location>
</feature>
<protein>
    <submittedName>
        <fullName evidence="3">Uncharacterized protein</fullName>
    </submittedName>
</protein>
<feature type="compositionally biased region" description="Polar residues" evidence="1">
    <location>
        <begin position="177"/>
        <end position="202"/>
    </location>
</feature>
<sequence length="509" mass="48592">MARFLLAALLFSPILATPVTDPPSLPTPVVKRTGDTLDAAQLVNAIQSSVEAAISTTLDSAFLSSLVVEYKLTEIPTALLSGIIASATANPSAIGDIAKGIDGLNLAGLTSLLPTPTPAPGGGAGIMASHPDLYTPDGPKGPVGDRPGFGPDNADSNGVYLEGGDCDLADEAAQASNGGVAVSTTTTDSGPLATPGTNSPTGGNADGVVADGSVSTGPKVVIGGEPTTPGSAGTTGGADDIDTTRPDGAPGGLRGGPNSEECAPETITVTVTSPIAGSTGAADTGSTGTDTTGTDSTNPLAPNTDPLDGLATDGSASTDPNITPGFISAPGPGGNTTITGPSVNIPPVIGPDGNQVPGTGSSVSGGSINVPADGSEPILTPPTTSWDNPESAGASDGDTSPVTGTGSGTGTDTDTATGLDPEDGLIPGDPLSTPTSGPGQSAPLPTGSFGSGSSSTGQGNTSGPLRPGNSTGTFTTSSRGGAVPTGTGPTASSGTTFPFVGAGGRDGRA</sequence>
<dbReference type="AlphaFoldDB" id="A0A6A6G1H1"/>
<evidence type="ECO:0000313" key="3">
    <source>
        <dbReference type="EMBL" id="KAF2219494.1"/>
    </source>
</evidence>
<feature type="signal peptide" evidence="2">
    <location>
        <begin position="1"/>
        <end position="16"/>
    </location>
</feature>
<dbReference type="Proteomes" id="UP000799538">
    <property type="component" value="Unassembled WGS sequence"/>
</dbReference>
<feature type="region of interest" description="Disordered" evidence="1">
    <location>
        <begin position="177"/>
        <end position="208"/>
    </location>
</feature>
<name>A0A6A6G1H1_9PEZI</name>
<feature type="compositionally biased region" description="Low complexity" evidence="1">
    <location>
        <begin position="358"/>
        <end position="367"/>
    </location>
</feature>
<accession>A0A6A6G1H1</accession>
<dbReference type="EMBL" id="ML992516">
    <property type="protein sequence ID" value="KAF2219494.1"/>
    <property type="molecule type" value="Genomic_DNA"/>
</dbReference>
<feature type="region of interest" description="Disordered" evidence="1">
    <location>
        <begin position="222"/>
        <end position="509"/>
    </location>
</feature>